<evidence type="ECO:0000313" key="6">
    <source>
        <dbReference type="Proteomes" id="UP000262712"/>
    </source>
</evidence>
<dbReference type="AlphaFoldDB" id="A0A2G1DEE9"/>
<dbReference type="CDD" id="cd00085">
    <property type="entry name" value="HNHc"/>
    <property type="match status" value="1"/>
</dbReference>
<keyword evidence="1" id="KW-0378">Hydrolase</keyword>
<dbReference type="Proteomes" id="UP000221222">
    <property type="component" value="Unassembled WGS sequence"/>
</dbReference>
<evidence type="ECO:0000313" key="3">
    <source>
        <dbReference type="EMBL" id="AXX93248.1"/>
    </source>
</evidence>
<dbReference type="InterPro" id="IPR003615">
    <property type="entry name" value="HNH_nuc"/>
</dbReference>
<accession>A0A2G1DEE9</accession>
<gene>
    <name evidence="1" type="ORF">AMOL_0101</name>
    <name evidence="2" type="ORF">AMOL_0895</name>
    <name evidence="3" type="ORF">AMOL_2296</name>
    <name evidence="4" type="ORF">CPU12_13490</name>
</gene>
<dbReference type="GO" id="GO:0004519">
    <property type="term" value="F:endonuclease activity"/>
    <property type="evidence" value="ECO:0007669"/>
    <property type="project" value="UniProtKB-KW"/>
</dbReference>
<reference evidence="4 5" key="1">
    <citation type="submission" date="2017-09" db="EMBL/GenBank/DDBJ databases">
        <title>Arcobacter canalis sp. nov., a new species isolated from a water canal contaminated with urban sewage.</title>
        <authorList>
            <person name="Perez-Cataluna A."/>
            <person name="Salas-Masso N."/>
            <person name="Figueras M.J."/>
        </authorList>
    </citation>
    <scope>NUCLEOTIDE SEQUENCE [LARGE SCALE GENOMIC DNA]</scope>
    <source>
        <strain evidence="4 5">F98-3</strain>
    </source>
</reference>
<keyword evidence="5" id="KW-1185">Reference proteome</keyword>
<reference evidence="1 6" key="2">
    <citation type="submission" date="2018-08" db="EMBL/GenBank/DDBJ databases">
        <title>Complete genome of the Arcobacter molluscorum type strain LMG 25693.</title>
        <authorList>
            <person name="Miller W.G."/>
            <person name="Yee E."/>
            <person name="Bono J.L."/>
        </authorList>
    </citation>
    <scope>NUCLEOTIDE SEQUENCE [LARGE SCALE GENOMIC DNA]</scope>
    <source>
        <strain evidence="1 6">CECT 7696</strain>
    </source>
</reference>
<protein>
    <submittedName>
        <fullName evidence="1">HNH endonuclease</fullName>
    </submittedName>
</protein>
<keyword evidence="1" id="KW-0540">Nuclease</keyword>
<dbReference type="RefSeq" id="WP_099343638.1">
    <property type="nucleotide sequence ID" value="NZ_CP032098.1"/>
</dbReference>
<evidence type="ECO:0000313" key="5">
    <source>
        <dbReference type="Proteomes" id="UP000221222"/>
    </source>
</evidence>
<dbReference type="EMBL" id="CP032098">
    <property type="protein sequence ID" value="AXX91140.1"/>
    <property type="molecule type" value="Genomic_DNA"/>
</dbReference>
<dbReference type="KEGG" id="amol:AMOL_2296"/>
<dbReference type="EMBL" id="CP032098">
    <property type="protein sequence ID" value="AXX93248.1"/>
    <property type="molecule type" value="Genomic_DNA"/>
</dbReference>
<dbReference type="EMBL" id="NXFY01000034">
    <property type="protein sequence ID" value="PHO16858.1"/>
    <property type="molecule type" value="Genomic_DNA"/>
</dbReference>
<evidence type="ECO:0000313" key="4">
    <source>
        <dbReference type="EMBL" id="PHO16858.1"/>
    </source>
</evidence>
<dbReference type="EMBL" id="CP032098">
    <property type="protein sequence ID" value="AXX91888.1"/>
    <property type="molecule type" value="Genomic_DNA"/>
</dbReference>
<organism evidence="4 5">
    <name type="scientific">Malaciobacter molluscorum LMG 25693</name>
    <dbReference type="NCBI Taxonomy" id="870501"/>
    <lineage>
        <taxon>Bacteria</taxon>
        <taxon>Pseudomonadati</taxon>
        <taxon>Campylobacterota</taxon>
        <taxon>Epsilonproteobacteria</taxon>
        <taxon>Campylobacterales</taxon>
        <taxon>Arcobacteraceae</taxon>
        <taxon>Malaciobacter</taxon>
    </lineage>
</organism>
<dbReference type="KEGG" id="amol:AMOL_0101"/>
<sequence length="260" mass="30722">MTRILEEDLQLPSLYLINLKNGAITTTELSKLLRNLLNPKGEDLDILDNRTDDKFSQIVRNLTGTERPFVKNGFIYRESGRNKPLFITDKGKQFLKDNYEFVQYLFTNDFNFNDMIESFKSMNLPDNKNKKIKFLDENITIAEGQNKIIETKSYKRSNKLRNMAIEYYTKDGRIKCKACCFDFEDFYGDFGKGFIEIHHQKPVFMFDENELEKTIEEALDNVIPVCPNCHRMIHKRRTNYLSFEELKNYINTDLSFCSEQ</sequence>
<proteinExistence type="predicted"/>
<evidence type="ECO:0000313" key="1">
    <source>
        <dbReference type="EMBL" id="AXX91140.1"/>
    </source>
</evidence>
<name>A0A2G1DEE9_9BACT</name>
<keyword evidence="1" id="KW-0255">Endonuclease</keyword>
<evidence type="ECO:0000313" key="2">
    <source>
        <dbReference type="EMBL" id="AXX91888.1"/>
    </source>
</evidence>
<dbReference type="KEGG" id="amol:AMOL_0895"/>
<dbReference type="Proteomes" id="UP000262712">
    <property type="component" value="Chromosome"/>
</dbReference>